<proteinExistence type="predicted"/>
<evidence type="ECO:0000313" key="3">
    <source>
        <dbReference type="Proteomes" id="UP000177698"/>
    </source>
</evidence>
<keyword evidence="1" id="KW-1133">Transmembrane helix</keyword>
<dbReference type="EMBL" id="MGAG01000032">
    <property type="protein sequence ID" value="OGK39971.1"/>
    <property type="molecule type" value="Genomic_DNA"/>
</dbReference>
<evidence type="ECO:0000313" key="2">
    <source>
        <dbReference type="EMBL" id="OGK39971.1"/>
    </source>
</evidence>
<comment type="caution">
    <text evidence="2">The sequence shown here is derived from an EMBL/GenBank/DDBJ whole genome shotgun (WGS) entry which is preliminary data.</text>
</comment>
<feature type="transmembrane region" description="Helical" evidence="1">
    <location>
        <begin position="6"/>
        <end position="27"/>
    </location>
</feature>
<name>A0A1F7I9D3_9BACT</name>
<keyword evidence="1" id="KW-0812">Transmembrane</keyword>
<evidence type="ECO:0000256" key="1">
    <source>
        <dbReference type="SAM" id="Phobius"/>
    </source>
</evidence>
<dbReference type="Pfam" id="PF13385">
    <property type="entry name" value="Laminin_G_3"/>
    <property type="match status" value="1"/>
</dbReference>
<dbReference type="Gene3D" id="2.60.120.200">
    <property type="match status" value="1"/>
</dbReference>
<dbReference type="AlphaFoldDB" id="A0A1F7I9D3"/>
<evidence type="ECO:0008006" key="4">
    <source>
        <dbReference type="Google" id="ProtNLM"/>
    </source>
</evidence>
<protein>
    <recommendedName>
        <fullName evidence="4">LamG-like jellyroll fold domain-containing protein</fullName>
    </recommendedName>
</protein>
<reference evidence="2 3" key="1">
    <citation type="journal article" date="2016" name="Nat. Commun.">
        <title>Thousands of microbial genomes shed light on interconnected biogeochemical processes in an aquifer system.</title>
        <authorList>
            <person name="Anantharaman K."/>
            <person name="Brown C.T."/>
            <person name="Hug L.A."/>
            <person name="Sharon I."/>
            <person name="Castelle C.J."/>
            <person name="Probst A.J."/>
            <person name="Thomas B.C."/>
            <person name="Singh A."/>
            <person name="Wilkins M.J."/>
            <person name="Karaoz U."/>
            <person name="Brodie E.L."/>
            <person name="Williams K.H."/>
            <person name="Hubbard S.S."/>
            <person name="Banfield J.F."/>
        </authorList>
    </citation>
    <scope>NUCLEOTIDE SEQUENCE [LARGE SCALE GENOMIC DNA]</scope>
</reference>
<dbReference type="STRING" id="1802056.A2954_01745"/>
<organism evidence="2 3">
    <name type="scientific">Candidatus Roizmanbacteria bacterium RIFCSPLOWO2_01_FULL_37_12</name>
    <dbReference type="NCBI Taxonomy" id="1802056"/>
    <lineage>
        <taxon>Bacteria</taxon>
        <taxon>Candidatus Roizmaniibacteriota</taxon>
    </lineage>
</organism>
<sequence length="379" mass="42822">MFKYNFFIGLLGILIFSVVLVSFSLMGSPFSQQAIRKDQQRYKDFETIKSATQSYFATNNKLPDSLNVLYQFAKKTDPDTGKSYGYKVLSSIKYQLCANFSFDSRNKRYETLFSMYKDEIPYNHKKGYDCLTLTIPQTYKTKTNSNLFEMPTPTPIPQIIGYWSFDDDENLTNSVYDGSGIFTYHPVKGMLNSAILNNIKSVKGKIGQAVSFSGSKDSYIEISNTALINKTIKGDFSLSLWANRISTEGNAALISNTNSYDGGFALIVGDKGEIYCRTSDGKSYSDSYTDYEGGYLLGNNGWHYITLVREKNICLVYVDGVDRTLVKSDHINIKENNNSLIIGGLSVYNSMFQGHIDEVEFYNYVLSPTEVESKYNSFE</sequence>
<dbReference type="SUPFAM" id="SSF49899">
    <property type="entry name" value="Concanavalin A-like lectins/glucanases"/>
    <property type="match status" value="1"/>
</dbReference>
<keyword evidence="1" id="KW-0472">Membrane</keyword>
<gene>
    <name evidence="2" type="ORF">A2954_01745</name>
</gene>
<dbReference type="InterPro" id="IPR013320">
    <property type="entry name" value="ConA-like_dom_sf"/>
</dbReference>
<accession>A0A1F7I9D3</accession>
<dbReference type="Proteomes" id="UP000177698">
    <property type="component" value="Unassembled WGS sequence"/>
</dbReference>